<evidence type="ECO:0000256" key="5">
    <source>
        <dbReference type="ARBA" id="ARBA00022827"/>
    </source>
</evidence>
<dbReference type="Gene3D" id="3.20.20.220">
    <property type="match status" value="1"/>
</dbReference>
<accession>E1YJB8</accession>
<dbReference type="GO" id="GO:0035999">
    <property type="term" value="P:tetrahydrofolate interconversion"/>
    <property type="evidence" value="ECO:0007669"/>
    <property type="project" value="UniProtKB-UniPathway"/>
</dbReference>
<proteinExistence type="inferred from homology"/>
<dbReference type="GO" id="GO:0005829">
    <property type="term" value="C:cytosol"/>
    <property type="evidence" value="ECO:0007669"/>
    <property type="project" value="TreeGrafter"/>
</dbReference>
<comment type="pathway">
    <text evidence="2 9">One-carbon metabolism; tetrahydrofolate interconversion.</text>
</comment>
<evidence type="ECO:0000256" key="4">
    <source>
        <dbReference type="ARBA" id="ARBA00022630"/>
    </source>
</evidence>
<comment type="catalytic activity">
    <reaction evidence="8">
        <text>(6S)-5-methyl-5,6,7,8-tetrahydrofolate + NAD(+) = (6R)-5,10-methylene-5,6,7,8-tetrahydrofolate + NADH + H(+)</text>
        <dbReference type="Rhea" id="RHEA:19821"/>
        <dbReference type="ChEBI" id="CHEBI:15378"/>
        <dbReference type="ChEBI" id="CHEBI:15636"/>
        <dbReference type="ChEBI" id="CHEBI:18608"/>
        <dbReference type="ChEBI" id="CHEBI:57540"/>
        <dbReference type="ChEBI" id="CHEBI:57945"/>
        <dbReference type="EC" id="1.5.1.54"/>
    </reaction>
    <physiologicalReaction direction="right-to-left" evidence="8">
        <dbReference type="Rhea" id="RHEA:19823"/>
    </physiologicalReaction>
</comment>
<evidence type="ECO:0000256" key="8">
    <source>
        <dbReference type="ARBA" id="ARBA00048628"/>
    </source>
</evidence>
<dbReference type="Pfam" id="PF02219">
    <property type="entry name" value="MTHFR"/>
    <property type="match status" value="1"/>
</dbReference>
<dbReference type="PANTHER" id="PTHR45754:SF3">
    <property type="entry name" value="METHYLENETETRAHYDROFOLATE REDUCTASE (NADPH)"/>
    <property type="match status" value="1"/>
</dbReference>
<dbReference type="AlphaFoldDB" id="E1YJB8"/>
<organism evidence="10">
    <name type="scientific">uncultured Desulfobacterium sp</name>
    <dbReference type="NCBI Taxonomy" id="201089"/>
    <lineage>
        <taxon>Bacteria</taxon>
        <taxon>Pseudomonadati</taxon>
        <taxon>Thermodesulfobacteriota</taxon>
        <taxon>Desulfobacteria</taxon>
        <taxon>Desulfobacterales</taxon>
        <taxon>Desulfobacteriaceae</taxon>
        <taxon>Desulfobacterium</taxon>
        <taxon>environmental samples</taxon>
    </lineage>
</organism>
<evidence type="ECO:0000256" key="2">
    <source>
        <dbReference type="ARBA" id="ARBA00004777"/>
    </source>
</evidence>
<evidence type="ECO:0000256" key="1">
    <source>
        <dbReference type="ARBA" id="ARBA00001974"/>
    </source>
</evidence>
<dbReference type="GO" id="GO:0071949">
    <property type="term" value="F:FAD binding"/>
    <property type="evidence" value="ECO:0007669"/>
    <property type="project" value="TreeGrafter"/>
</dbReference>
<gene>
    <name evidence="10" type="ORF">N47_E48840</name>
</gene>
<keyword evidence="4 9" id="KW-0285">Flavoprotein</keyword>
<comment type="pathway">
    <text evidence="7">Amino-acid biosynthesis; L-methionine biosynthesis via de novo pathway.</text>
</comment>
<dbReference type="InterPro" id="IPR003171">
    <property type="entry name" value="Mehydrof_redctse-like"/>
</dbReference>
<dbReference type="InterPro" id="IPR029041">
    <property type="entry name" value="FAD-linked_oxidoreductase-like"/>
</dbReference>
<dbReference type="UniPathway" id="UPA00193"/>
<dbReference type="CDD" id="cd00537">
    <property type="entry name" value="MTHFR"/>
    <property type="match status" value="1"/>
</dbReference>
<comment type="similarity">
    <text evidence="3 9">Belongs to the methylenetetrahydrofolate reductase family.</text>
</comment>
<keyword evidence="6 9" id="KW-0560">Oxidoreductase</keyword>
<comment type="cofactor">
    <cofactor evidence="1 9">
        <name>FAD</name>
        <dbReference type="ChEBI" id="CHEBI:57692"/>
    </cofactor>
</comment>
<dbReference type="GO" id="GO:0106312">
    <property type="term" value="F:methylenetetrahydrofolate reductase (NADH) activity"/>
    <property type="evidence" value="ECO:0007669"/>
    <property type="project" value="UniProtKB-EC"/>
</dbReference>
<name>E1YJB8_9BACT</name>
<evidence type="ECO:0000256" key="7">
    <source>
        <dbReference type="ARBA" id="ARBA00034478"/>
    </source>
</evidence>
<evidence type="ECO:0000256" key="9">
    <source>
        <dbReference type="RuleBase" id="RU003862"/>
    </source>
</evidence>
<reference evidence="10" key="1">
    <citation type="journal article" date="2011" name="Environ. Microbiol.">
        <title>Genomic insights into the metabolic potential of the polycyclic aromatic hydrocarbon degrading sulfate-reducing Deltaproteobacterium N47.</title>
        <authorList>
            <person name="Bergmann F."/>
            <person name="Selesi D."/>
            <person name="Weinmaier T."/>
            <person name="Tischler P."/>
            <person name="Rattei T."/>
            <person name="Meckenstock R.U."/>
        </authorList>
    </citation>
    <scope>NUCLEOTIDE SEQUENCE</scope>
</reference>
<dbReference type="SUPFAM" id="SSF51730">
    <property type="entry name" value="FAD-linked oxidoreductase"/>
    <property type="match status" value="1"/>
</dbReference>
<dbReference type="GO" id="GO:0009086">
    <property type="term" value="P:methionine biosynthetic process"/>
    <property type="evidence" value="ECO:0007669"/>
    <property type="project" value="TreeGrafter"/>
</dbReference>
<dbReference type="PANTHER" id="PTHR45754">
    <property type="entry name" value="METHYLENETETRAHYDROFOLATE REDUCTASE"/>
    <property type="match status" value="1"/>
</dbReference>
<keyword evidence="5 9" id="KW-0274">FAD</keyword>
<evidence type="ECO:0000256" key="6">
    <source>
        <dbReference type="ARBA" id="ARBA00023002"/>
    </source>
</evidence>
<sequence>MKSGSNLEKVLAAGHFAFTGELGPPRGTDADEVRKKASYLKGMVDSVNITDNQTAVVRMSSWAASIIAIQEGLEPNYQMVCRDRNRLAMQSDILGAYALGIRNMLCLSGDHQKFGDHPQSKGVFDIDSMQLIGMVKRMRDDAKMLGGTEMEHPPKMFIGAASNPFADPFEWRVHRLAKKIKAGVDFIQTQCIYNMDKFRKFIKMANDMGLTEKVYILAGVTPMKGVGMAKYMKNNVPGMDVPDELIKRLQGVDKKMQADEGIKIACEQIEEFKEMKGVAGVHLMAIEWEHKVPEIAERAKMLPRPVV</sequence>
<evidence type="ECO:0000313" key="10">
    <source>
        <dbReference type="EMBL" id="CBX31372.1"/>
    </source>
</evidence>
<dbReference type="EMBL" id="FR695877">
    <property type="protein sequence ID" value="CBX31372.1"/>
    <property type="molecule type" value="Genomic_DNA"/>
</dbReference>
<protein>
    <recommendedName>
        <fullName evidence="9">Methylenetetrahydrofolate reductase</fullName>
    </recommendedName>
</protein>
<evidence type="ECO:0000256" key="3">
    <source>
        <dbReference type="ARBA" id="ARBA00006743"/>
    </source>
</evidence>